<keyword evidence="3" id="KW-0732">Signal</keyword>
<dbReference type="PANTHER" id="PTHR30632">
    <property type="entry name" value="MOLYBDATE-BINDING PERIPLASMIC PROTEIN"/>
    <property type="match status" value="1"/>
</dbReference>
<organism evidence="5 6">
    <name type="scientific">Candidatus Thiodiazotropha taylori</name>
    <dbReference type="NCBI Taxonomy" id="2792791"/>
    <lineage>
        <taxon>Bacteria</taxon>
        <taxon>Pseudomonadati</taxon>
        <taxon>Pseudomonadota</taxon>
        <taxon>Gammaproteobacteria</taxon>
        <taxon>Chromatiales</taxon>
        <taxon>Sedimenticolaceae</taxon>
        <taxon>Candidatus Thiodiazotropha</taxon>
    </lineage>
</organism>
<dbReference type="GO" id="GO:0015689">
    <property type="term" value="P:molybdate ion transport"/>
    <property type="evidence" value="ECO:0007669"/>
    <property type="project" value="InterPro"/>
</dbReference>
<evidence type="ECO:0000256" key="1">
    <source>
        <dbReference type="ARBA" id="ARBA00009175"/>
    </source>
</evidence>
<dbReference type="SUPFAM" id="SSF53850">
    <property type="entry name" value="Periplasmic binding protein-like II"/>
    <property type="match status" value="1"/>
</dbReference>
<dbReference type="EMBL" id="JAHHGM010000013">
    <property type="protein sequence ID" value="MBT2990024.1"/>
    <property type="molecule type" value="Genomic_DNA"/>
</dbReference>
<dbReference type="PANTHER" id="PTHR30632:SF14">
    <property type="entry name" value="TUNGSTATE_MOLYBDATE_CHROMATE-BINDING PROTEIN MODA"/>
    <property type="match status" value="1"/>
</dbReference>
<dbReference type="Proteomes" id="UP000770889">
    <property type="component" value="Unassembled WGS sequence"/>
</dbReference>
<dbReference type="GO" id="GO:0046872">
    <property type="term" value="F:metal ion binding"/>
    <property type="evidence" value="ECO:0007669"/>
    <property type="project" value="UniProtKB-KW"/>
</dbReference>
<keyword evidence="4" id="KW-0500">Molybdenum</keyword>
<gene>
    <name evidence="5" type="primary">modA</name>
    <name evidence="5" type="ORF">KME65_13805</name>
</gene>
<protein>
    <submittedName>
        <fullName evidence="5">Molybdate ABC transporter substrate-binding protein</fullName>
    </submittedName>
</protein>
<comment type="caution">
    <text evidence="5">The sequence shown here is derived from an EMBL/GenBank/DDBJ whole genome shotgun (WGS) entry which is preliminary data.</text>
</comment>
<evidence type="ECO:0000256" key="3">
    <source>
        <dbReference type="ARBA" id="ARBA00022729"/>
    </source>
</evidence>
<name>A0A944MC82_9GAMM</name>
<sequence>MNRTLRIVLATLIGIAPSHVPVKAEEVMIAVAANFIDASREIAPLFEQATGHRTRISYGSTGKLYSQIEHGAPFELFLAADTQRPIKAEEEGLAVPGSRFVYAKGRLVLWSVKPGLFNNAERFLKEGAFDHLALANPKTAPYGLAAHQVMNRLGVLDGLTPKLVRGESIAQTFQFVATGNAEAGFVALAQIKEWAGEAGTLWEIPPHYYAPIDQAAVLLKKGEANPAAIAYLAFLRSDTAREVIERYGYGVE</sequence>
<comment type="similarity">
    <text evidence="1">Belongs to the bacterial solute-binding protein ModA family.</text>
</comment>
<evidence type="ECO:0000256" key="2">
    <source>
        <dbReference type="ARBA" id="ARBA00022723"/>
    </source>
</evidence>
<accession>A0A944MC82</accession>
<dbReference type="PIRSF" id="PIRSF004846">
    <property type="entry name" value="ModA"/>
    <property type="match status" value="1"/>
</dbReference>
<dbReference type="InterPro" id="IPR050682">
    <property type="entry name" value="ModA/WtpA"/>
</dbReference>
<feature type="binding site" evidence="4">
    <location>
        <position position="61"/>
    </location>
    <ligand>
        <name>molybdate</name>
        <dbReference type="ChEBI" id="CHEBI:36264"/>
    </ligand>
</feature>
<proteinExistence type="inferred from homology"/>
<dbReference type="NCBIfam" id="TIGR01256">
    <property type="entry name" value="modA"/>
    <property type="match status" value="1"/>
</dbReference>
<dbReference type="GO" id="GO:0030973">
    <property type="term" value="F:molybdate ion binding"/>
    <property type="evidence" value="ECO:0007669"/>
    <property type="project" value="InterPro"/>
</dbReference>
<dbReference type="Pfam" id="PF13531">
    <property type="entry name" value="SBP_bac_11"/>
    <property type="match status" value="1"/>
</dbReference>
<dbReference type="AlphaFoldDB" id="A0A944MC82"/>
<dbReference type="Gene3D" id="3.40.190.10">
    <property type="entry name" value="Periplasmic binding protein-like II"/>
    <property type="match status" value="2"/>
</dbReference>
<evidence type="ECO:0000256" key="4">
    <source>
        <dbReference type="PIRSR" id="PIRSR004846-1"/>
    </source>
</evidence>
<evidence type="ECO:0000313" key="6">
    <source>
        <dbReference type="Proteomes" id="UP000770889"/>
    </source>
</evidence>
<feature type="binding site" evidence="4">
    <location>
        <position position="169"/>
    </location>
    <ligand>
        <name>molybdate</name>
        <dbReference type="ChEBI" id="CHEBI:36264"/>
    </ligand>
</feature>
<dbReference type="InterPro" id="IPR044084">
    <property type="entry name" value="AvModA-like_subst-bd"/>
</dbReference>
<dbReference type="InterPro" id="IPR005950">
    <property type="entry name" value="ModA"/>
</dbReference>
<evidence type="ECO:0000313" key="5">
    <source>
        <dbReference type="EMBL" id="MBT2990024.1"/>
    </source>
</evidence>
<reference evidence="5 6" key="1">
    <citation type="submission" date="2021-05" db="EMBL/GenBank/DDBJ databases">
        <title>Genetic and Functional Diversity in Clade A Lucinid endosymbionts from the Bahamas.</title>
        <authorList>
            <person name="Giani N.M."/>
            <person name="Engel A.S."/>
            <person name="Campbell B.J."/>
        </authorList>
    </citation>
    <scope>NUCLEOTIDE SEQUENCE [LARGE SCALE GENOMIC DNA]</scope>
    <source>
        <strain evidence="5">LUC16012Gg_MoonRockCtena</strain>
    </source>
</reference>
<keyword evidence="2 4" id="KW-0479">Metal-binding</keyword>
<dbReference type="CDD" id="cd13539">
    <property type="entry name" value="PBP2_AvModA"/>
    <property type="match status" value="1"/>
</dbReference>